<evidence type="ECO:0000313" key="3">
    <source>
        <dbReference type="Proteomes" id="UP000053237"/>
    </source>
</evidence>
<feature type="chain" id="PRO_5001532510" description="Secreted protein" evidence="1">
    <location>
        <begin position="19"/>
        <end position="79"/>
    </location>
</feature>
<protein>
    <recommendedName>
        <fullName evidence="4">Secreted protein</fullName>
    </recommendedName>
</protein>
<name>A0A024GIL3_9STRA</name>
<dbReference type="EMBL" id="CAIX01000133">
    <property type="protein sequence ID" value="CCI46600.1"/>
    <property type="molecule type" value="Genomic_DNA"/>
</dbReference>
<comment type="caution">
    <text evidence="2">The sequence shown here is derived from an EMBL/GenBank/DDBJ whole genome shotgun (WGS) entry which is preliminary data.</text>
</comment>
<gene>
    <name evidence="2" type="ORF">BN9_075430</name>
</gene>
<keyword evidence="3" id="KW-1185">Reference proteome</keyword>
<dbReference type="Proteomes" id="UP000053237">
    <property type="component" value="Unassembled WGS sequence"/>
</dbReference>
<reference evidence="2 3" key="1">
    <citation type="submission" date="2012-05" db="EMBL/GenBank/DDBJ databases">
        <title>Recombination and specialization in a pathogen metapopulation.</title>
        <authorList>
            <person name="Gardiner A."/>
            <person name="Kemen E."/>
            <person name="Schultz-Larsen T."/>
            <person name="MacLean D."/>
            <person name="Van Oosterhout C."/>
            <person name="Jones J.D.G."/>
        </authorList>
    </citation>
    <scope>NUCLEOTIDE SEQUENCE [LARGE SCALE GENOMIC DNA]</scope>
    <source>
        <strain evidence="2 3">Ac Nc2</strain>
    </source>
</reference>
<dbReference type="InParanoid" id="A0A024GIL3"/>
<accession>A0A024GIL3</accession>
<evidence type="ECO:0008006" key="4">
    <source>
        <dbReference type="Google" id="ProtNLM"/>
    </source>
</evidence>
<organism evidence="2 3">
    <name type="scientific">Albugo candida</name>
    <dbReference type="NCBI Taxonomy" id="65357"/>
    <lineage>
        <taxon>Eukaryota</taxon>
        <taxon>Sar</taxon>
        <taxon>Stramenopiles</taxon>
        <taxon>Oomycota</taxon>
        <taxon>Peronosporomycetes</taxon>
        <taxon>Albuginales</taxon>
        <taxon>Albuginaceae</taxon>
        <taxon>Albugo</taxon>
    </lineage>
</organism>
<dbReference type="AlphaFoldDB" id="A0A024GIL3"/>
<sequence>MALKFLMLVLFLNEHSISIDCTIRSSTQFCMQRMVIPTEHLHSFFGEIRSKLFGPNDTKIGELRPSSLHLLHGLLVRIG</sequence>
<keyword evidence="1" id="KW-0732">Signal</keyword>
<evidence type="ECO:0000313" key="2">
    <source>
        <dbReference type="EMBL" id="CCI46600.1"/>
    </source>
</evidence>
<proteinExistence type="predicted"/>
<evidence type="ECO:0000256" key="1">
    <source>
        <dbReference type="SAM" id="SignalP"/>
    </source>
</evidence>
<feature type="signal peptide" evidence="1">
    <location>
        <begin position="1"/>
        <end position="18"/>
    </location>
</feature>